<evidence type="ECO:0000256" key="1">
    <source>
        <dbReference type="ARBA" id="ARBA00023002"/>
    </source>
</evidence>
<organism evidence="3 4">
    <name type="scientific">Noviherbaspirillum pedocola</name>
    <dbReference type="NCBI Taxonomy" id="2801341"/>
    <lineage>
        <taxon>Bacteria</taxon>
        <taxon>Pseudomonadati</taxon>
        <taxon>Pseudomonadota</taxon>
        <taxon>Betaproteobacteria</taxon>
        <taxon>Burkholderiales</taxon>
        <taxon>Oxalobacteraceae</taxon>
        <taxon>Noviherbaspirillum</taxon>
    </lineage>
</organism>
<dbReference type="RefSeq" id="WP_200590630.1">
    <property type="nucleotide sequence ID" value="NZ_JAEPBG010000001.1"/>
</dbReference>
<keyword evidence="1" id="KW-0560">Oxidoreductase</keyword>
<evidence type="ECO:0000313" key="3">
    <source>
        <dbReference type="EMBL" id="MBK4733922.1"/>
    </source>
</evidence>
<proteinExistence type="predicted"/>
<dbReference type="InterPro" id="IPR029039">
    <property type="entry name" value="Flavoprotein-like_sf"/>
</dbReference>
<dbReference type="GO" id="GO:0010181">
    <property type="term" value="F:FMN binding"/>
    <property type="evidence" value="ECO:0007669"/>
    <property type="project" value="TreeGrafter"/>
</dbReference>
<comment type="caution">
    <text evidence="3">The sequence shown here is derived from an EMBL/GenBank/DDBJ whole genome shotgun (WGS) entry which is preliminary data.</text>
</comment>
<dbReference type="EMBL" id="JAEPBG010000001">
    <property type="protein sequence ID" value="MBK4733922.1"/>
    <property type="molecule type" value="Genomic_DNA"/>
</dbReference>
<evidence type="ECO:0000313" key="4">
    <source>
        <dbReference type="Proteomes" id="UP000622890"/>
    </source>
</evidence>
<dbReference type="SUPFAM" id="SSF52218">
    <property type="entry name" value="Flavoproteins"/>
    <property type="match status" value="1"/>
</dbReference>
<dbReference type="Gene3D" id="3.40.50.360">
    <property type="match status" value="1"/>
</dbReference>
<dbReference type="GO" id="GO:0009055">
    <property type="term" value="F:electron transfer activity"/>
    <property type="evidence" value="ECO:0007669"/>
    <property type="project" value="TreeGrafter"/>
</dbReference>
<dbReference type="AlphaFoldDB" id="A0A934SW65"/>
<dbReference type="PANTHER" id="PTHR47307">
    <property type="entry name" value="GLUTATHIONE-REGULATED POTASSIUM-EFFLUX SYSTEM ANCILLARY PROTEIN KEFG"/>
    <property type="match status" value="1"/>
</dbReference>
<name>A0A934SW65_9BURK</name>
<sequence length="189" mass="21199">MPRMLILYAHAMPHYSRVNRRMIERASTIPGVTVNDLYETYPDFVIDVQREQALVEAADLIVMQHPVQWYGMPALQKEWLDTVLEHNWAYGSRGAALAGKDFWLAVTTGSAEGAYSLEGEHGHPFEAFLPPYRQIAQLCGMRWLDPLVLHGARQADEAAIEAHVTRYCDALATYSRPAMTANRLASAGL</sequence>
<accession>A0A934SW65</accession>
<keyword evidence="4" id="KW-1185">Reference proteome</keyword>
<dbReference type="PANTHER" id="PTHR47307:SF2">
    <property type="entry name" value="GLUTATHIONE-REGULATED POTASSIUM-EFFLUX SYSTEM ANCILLARY PROTEIN KEFF"/>
    <property type="match status" value="1"/>
</dbReference>
<dbReference type="GO" id="GO:0003955">
    <property type="term" value="F:NAD(P)H dehydrogenase (quinone) activity"/>
    <property type="evidence" value="ECO:0007669"/>
    <property type="project" value="TreeGrafter"/>
</dbReference>
<gene>
    <name evidence="3" type="ORF">JJB74_04795</name>
</gene>
<dbReference type="Proteomes" id="UP000622890">
    <property type="component" value="Unassembled WGS sequence"/>
</dbReference>
<reference evidence="3" key="1">
    <citation type="submission" date="2021-01" db="EMBL/GenBank/DDBJ databases">
        <title>Genome sequence of strain Noviherbaspirillum sp. DKR-6.</title>
        <authorList>
            <person name="Chaudhary D.K."/>
        </authorList>
    </citation>
    <scope>NUCLEOTIDE SEQUENCE</scope>
    <source>
        <strain evidence="3">DKR-6</strain>
    </source>
</reference>
<evidence type="ECO:0000259" key="2">
    <source>
        <dbReference type="Pfam" id="PF02525"/>
    </source>
</evidence>
<protein>
    <submittedName>
        <fullName evidence="3">NAD(P)H-dependent oxidoreductase</fullName>
    </submittedName>
</protein>
<dbReference type="InterPro" id="IPR046980">
    <property type="entry name" value="KefG/KefF"/>
</dbReference>
<dbReference type="InterPro" id="IPR003680">
    <property type="entry name" value="Flavodoxin_fold"/>
</dbReference>
<feature type="domain" description="Flavodoxin-like fold" evidence="2">
    <location>
        <begin position="3"/>
        <end position="169"/>
    </location>
</feature>
<dbReference type="Pfam" id="PF02525">
    <property type="entry name" value="Flavodoxin_2"/>
    <property type="match status" value="1"/>
</dbReference>